<sequence length="146" mass="16378">MADSNNSESTNLRPEKTPGTGATQSMLSKKRQTAGKSLIQECIDVDQVPREGMVATDLQPPDIEIGNDDTKFKKSRAIRAMDIKLVWRNPTSRVGLGIYLGLKILVLRIRTQMGLQTDLEKILSQLKMRKMDVLGQQQLGHIRCMK</sequence>
<evidence type="ECO:0000313" key="2">
    <source>
        <dbReference type="Proteomes" id="UP001055879"/>
    </source>
</evidence>
<gene>
    <name evidence="1" type="ORF">L6452_40561</name>
</gene>
<protein>
    <submittedName>
        <fullName evidence="1">Uncharacterized protein</fullName>
    </submittedName>
</protein>
<comment type="caution">
    <text evidence="1">The sequence shown here is derived from an EMBL/GenBank/DDBJ whole genome shotgun (WGS) entry which is preliminary data.</text>
</comment>
<keyword evidence="2" id="KW-1185">Reference proteome</keyword>
<reference evidence="1 2" key="2">
    <citation type="journal article" date="2022" name="Mol. Ecol. Resour.">
        <title>The genomes of chicory, endive, great burdock and yacon provide insights into Asteraceae paleo-polyploidization history and plant inulin production.</title>
        <authorList>
            <person name="Fan W."/>
            <person name="Wang S."/>
            <person name="Wang H."/>
            <person name="Wang A."/>
            <person name="Jiang F."/>
            <person name="Liu H."/>
            <person name="Zhao H."/>
            <person name="Xu D."/>
            <person name="Zhang Y."/>
        </authorList>
    </citation>
    <scope>NUCLEOTIDE SEQUENCE [LARGE SCALE GENOMIC DNA]</scope>
    <source>
        <strain evidence="2">cv. Niubang</strain>
    </source>
</reference>
<dbReference type="Proteomes" id="UP001055879">
    <property type="component" value="Linkage Group LG16"/>
</dbReference>
<evidence type="ECO:0000313" key="1">
    <source>
        <dbReference type="EMBL" id="KAI3669329.1"/>
    </source>
</evidence>
<reference evidence="2" key="1">
    <citation type="journal article" date="2022" name="Mol. Ecol. Resour.">
        <title>The genomes of chicory, endive, great burdock and yacon provide insights into Asteraceae palaeo-polyploidization history and plant inulin production.</title>
        <authorList>
            <person name="Fan W."/>
            <person name="Wang S."/>
            <person name="Wang H."/>
            <person name="Wang A."/>
            <person name="Jiang F."/>
            <person name="Liu H."/>
            <person name="Zhao H."/>
            <person name="Xu D."/>
            <person name="Zhang Y."/>
        </authorList>
    </citation>
    <scope>NUCLEOTIDE SEQUENCE [LARGE SCALE GENOMIC DNA]</scope>
    <source>
        <strain evidence="2">cv. Niubang</strain>
    </source>
</reference>
<accession>A0ACB8XM76</accession>
<dbReference type="EMBL" id="CM042062">
    <property type="protein sequence ID" value="KAI3669329.1"/>
    <property type="molecule type" value="Genomic_DNA"/>
</dbReference>
<organism evidence="1 2">
    <name type="scientific">Arctium lappa</name>
    <name type="common">Greater burdock</name>
    <name type="synonym">Lappa major</name>
    <dbReference type="NCBI Taxonomy" id="4217"/>
    <lineage>
        <taxon>Eukaryota</taxon>
        <taxon>Viridiplantae</taxon>
        <taxon>Streptophyta</taxon>
        <taxon>Embryophyta</taxon>
        <taxon>Tracheophyta</taxon>
        <taxon>Spermatophyta</taxon>
        <taxon>Magnoliopsida</taxon>
        <taxon>eudicotyledons</taxon>
        <taxon>Gunneridae</taxon>
        <taxon>Pentapetalae</taxon>
        <taxon>asterids</taxon>
        <taxon>campanulids</taxon>
        <taxon>Asterales</taxon>
        <taxon>Asteraceae</taxon>
        <taxon>Carduoideae</taxon>
        <taxon>Cardueae</taxon>
        <taxon>Arctiinae</taxon>
        <taxon>Arctium</taxon>
    </lineage>
</organism>
<name>A0ACB8XM76_ARCLA</name>
<proteinExistence type="predicted"/>